<proteinExistence type="predicted"/>
<name>A0ABT4L1B5_9SPHI</name>
<keyword evidence="2" id="KW-1185">Reference proteome</keyword>
<sequence length="50" mass="5487">MKKPAITLTKKTVFVYKSVKTTSDFRATKATDPLTNTTTITVSSAVCIDY</sequence>
<evidence type="ECO:0000313" key="2">
    <source>
        <dbReference type="Proteomes" id="UP001144341"/>
    </source>
</evidence>
<protein>
    <submittedName>
        <fullName evidence="1">Uncharacterized protein</fullName>
    </submittedName>
</protein>
<dbReference type="EMBL" id="JAPWGL010000004">
    <property type="protein sequence ID" value="MCZ4224845.1"/>
    <property type="molecule type" value="Genomic_DNA"/>
</dbReference>
<comment type="caution">
    <text evidence="1">The sequence shown here is derived from an EMBL/GenBank/DDBJ whole genome shotgun (WGS) entry which is preliminary data.</text>
</comment>
<dbReference type="Proteomes" id="UP001144341">
    <property type="component" value="Unassembled WGS sequence"/>
</dbReference>
<dbReference type="RefSeq" id="WP_269416508.1">
    <property type="nucleotide sequence ID" value="NZ_JAPWGL010000004.1"/>
</dbReference>
<accession>A0ABT4L1B5</accession>
<reference evidence="1" key="1">
    <citation type="submission" date="2022-12" db="EMBL/GenBank/DDBJ databases">
        <title>Genome sequence of SJ11.</title>
        <authorList>
            <person name="Woo H."/>
        </authorList>
    </citation>
    <scope>NUCLEOTIDE SEQUENCE</scope>
    <source>
        <strain evidence="1">SJ11</strain>
    </source>
</reference>
<evidence type="ECO:0000313" key="1">
    <source>
        <dbReference type="EMBL" id="MCZ4224845.1"/>
    </source>
</evidence>
<organism evidence="1 2">
    <name type="scientific">Pedobacter rhodius</name>
    <dbReference type="NCBI Taxonomy" id="3004098"/>
    <lineage>
        <taxon>Bacteria</taxon>
        <taxon>Pseudomonadati</taxon>
        <taxon>Bacteroidota</taxon>
        <taxon>Sphingobacteriia</taxon>
        <taxon>Sphingobacteriales</taxon>
        <taxon>Sphingobacteriaceae</taxon>
        <taxon>Pedobacter</taxon>
    </lineage>
</organism>
<gene>
    <name evidence="1" type="ORF">O0931_16150</name>
</gene>